<feature type="chain" id="PRO_5035911048" description="Prenylcysteine lyase domain-containing protein" evidence="8">
    <location>
        <begin position="21"/>
        <end position="506"/>
    </location>
</feature>
<dbReference type="GO" id="GO:0030327">
    <property type="term" value="P:prenylated protein catabolic process"/>
    <property type="evidence" value="ECO:0007669"/>
    <property type="project" value="TreeGrafter"/>
</dbReference>
<evidence type="ECO:0000256" key="1">
    <source>
        <dbReference type="ARBA" id="ARBA00001974"/>
    </source>
</evidence>
<keyword evidence="11" id="KW-1185">Reference proteome</keyword>
<name>A0A8S3ZVC2_9EUPU</name>
<dbReference type="GO" id="GO:0030328">
    <property type="term" value="P:prenylcysteine catabolic process"/>
    <property type="evidence" value="ECO:0007669"/>
    <property type="project" value="InterPro"/>
</dbReference>
<organism evidence="10 11">
    <name type="scientific">Candidula unifasciata</name>
    <dbReference type="NCBI Taxonomy" id="100452"/>
    <lineage>
        <taxon>Eukaryota</taxon>
        <taxon>Metazoa</taxon>
        <taxon>Spiralia</taxon>
        <taxon>Lophotrochozoa</taxon>
        <taxon>Mollusca</taxon>
        <taxon>Gastropoda</taxon>
        <taxon>Heterobranchia</taxon>
        <taxon>Euthyneura</taxon>
        <taxon>Panpulmonata</taxon>
        <taxon>Eupulmonata</taxon>
        <taxon>Stylommatophora</taxon>
        <taxon>Helicina</taxon>
        <taxon>Helicoidea</taxon>
        <taxon>Geomitridae</taxon>
        <taxon>Candidula</taxon>
    </lineage>
</organism>
<dbReference type="InterPro" id="IPR036188">
    <property type="entry name" value="FAD/NAD-bd_sf"/>
</dbReference>
<dbReference type="PANTHER" id="PTHR15944:SF0">
    <property type="entry name" value="PRENYLCYSTEINE LYASE DOMAIN-CONTAINING PROTEIN"/>
    <property type="match status" value="1"/>
</dbReference>
<reference evidence="10" key="1">
    <citation type="submission" date="2021-04" db="EMBL/GenBank/DDBJ databases">
        <authorList>
            <consortium name="Molecular Ecology Group"/>
        </authorList>
    </citation>
    <scope>NUCLEOTIDE SEQUENCE</scope>
</reference>
<feature type="signal peptide" evidence="8">
    <location>
        <begin position="1"/>
        <end position="20"/>
    </location>
</feature>
<evidence type="ECO:0000256" key="3">
    <source>
        <dbReference type="ARBA" id="ARBA00022630"/>
    </source>
</evidence>
<protein>
    <recommendedName>
        <fullName evidence="9">Prenylcysteine lyase domain-containing protein</fullName>
    </recommendedName>
</protein>
<dbReference type="GO" id="GO:0001735">
    <property type="term" value="F:prenylcysteine oxidase activity"/>
    <property type="evidence" value="ECO:0007669"/>
    <property type="project" value="InterPro"/>
</dbReference>
<dbReference type="AlphaFoldDB" id="A0A8S3ZVC2"/>
<comment type="cofactor">
    <cofactor evidence="1">
        <name>FAD</name>
        <dbReference type="ChEBI" id="CHEBI:57692"/>
    </cofactor>
</comment>
<dbReference type="EMBL" id="CAJHNH020004713">
    <property type="protein sequence ID" value="CAG5131515.1"/>
    <property type="molecule type" value="Genomic_DNA"/>
</dbReference>
<keyword evidence="6" id="KW-0560">Oxidoreductase</keyword>
<dbReference type="OrthoDB" id="437369at2759"/>
<evidence type="ECO:0000256" key="7">
    <source>
        <dbReference type="ARBA" id="ARBA00023180"/>
    </source>
</evidence>
<dbReference type="PANTHER" id="PTHR15944">
    <property type="entry name" value="FARNESYLCYSTEINE LYASE"/>
    <property type="match status" value="1"/>
</dbReference>
<evidence type="ECO:0000256" key="2">
    <source>
        <dbReference type="ARBA" id="ARBA00009967"/>
    </source>
</evidence>
<evidence type="ECO:0000259" key="9">
    <source>
        <dbReference type="Pfam" id="PF07156"/>
    </source>
</evidence>
<evidence type="ECO:0000313" key="11">
    <source>
        <dbReference type="Proteomes" id="UP000678393"/>
    </source>
</evidence>
<feature type="domain" description="Prenylcysteine lyase" evidence="9">
    <location>
        <begin position="125"/>
        <end position="493"/>
    </location>
</feature>
<dbReference type="Pfam" id="PF13450">
    <property type="entry name" value="NAD_binding_8"/>
    <property type="match status" value="1"/>
</dbReference>
<dbReference type="InterPro" id="IPR010795">
    <property type="entry name" value="Prenylcys_lyase"/>
</dbReference>
<dbReference type="Proteomes" id="UP000678393">
    <property type="component" value="Unassembled WGS sequence"/>
</dbReference>
<keyword evidence="5" id="KW-0274">FAD</keyword>
<proteinExistence type="inferred from homology"/>
<dbReference type="SUPFAM" id="SSF51905">
    <property type="entry name" value="FAD/NAD(P)-binding domain"/>
    <property type="match status" value="1"/>
</dbReference>
<evidence type="ECO:0000256" key="4">
    <source>
        <dbReference type="ARBA" id="ARBA00022729"/>
    </source>
</evidence>
<evidence type="ECO:0000313" key="10">
    <source>
        <dbReference type="EMBL" id="CAG5131515.1"/>
    </source>
</evidence>
<keyword evidence="3" id="KW-0285">Flavoprotein</keyword>
<dbReference type="Gene3D" id="3.50.50.60">
    <property type="entry name" value="FAD/NAD(P)-binding domain"/>
    <property type="match status" value="1"/>
</dbReference>
<dbReference type="Pfam" id="PF07156">
    <property type="entry name" value="Prenylcys_lyase"/>
    <property type="match status" value="1"/>
</dbReference>
<comment type="caution">
    <text evidence="10">The sequence shown here is derived from an EMBL/GenBank/DDBJ whole genome shotgun (WGS) entry which is preliminary data.</text>
</comment>
<evidence type="ECO:0000256" key="5">
    <source>
        <dbReference type="ARBA" id="ARBA00022827"/>
    </source>
</evidence>
<keyword evidence="4 8" id="KW-0732">Signal</keyword>
<gene>
    <name evidence="10" type="ORF">CUNI_LOCUS17073</name>
</gene>
<accession>A0A8S3ZVC2</accession>
<sequence>MKPATCLLLFGLYLLGLSRAQHDDNEDMLPRIAVIGAGLGGTSAAFHLRQLFGPNLQIDIFEANKVGGRTALIDIGGKEYEAGGSIIHKKNKYMVDFASRFNKSANEPSSGDMFFGLCDESGIFFQTSRWEVISLAKLFWRYGLDLYSSQHWTRSLVGEKFERIYEFQEQGIAFTTLRDMLEAMSTDFLNMTRHSLQDVLSDAGLSQRFISELAMAAMRANYGQTTEAHGFVGAVSLVGAEPGLWSVRNGNKQIAEALLKESQANLIEAEVSSVALLNSSKENENVSYEVTYKHTNSDGNITASSKQYDLVIMAAPIFGSKTKVSFVNFPHDVTPFTQDYHTTVAMFVQGTINASSFQAKTRSELPPDLLTTSAGVFFNAVGQQSPVVPDTAAGNVLDTESAVWKTFFNKVPTEEQISQLFDSRKELKLVEWLAYPEYKPKMDLPPFVLYNGLYYINAIESAASAMEMSVIGARNVALLIANQWHGHVDKINEINLPDRHNKKYDL</sequence>
<comment type="similarity">
    <text evidence="2">Belongs to the prenylcysteine oxidase family.</text>
</comment>
<dbReference type="InterPro" id="IPR017046">
    <property type="entry name" value="Prenylcysteine_Oxase1"/>
</dbReference>
<keyword evidence="7" id="KW-0325">Glycoprotein</keyword>
<evidence type="ECO:0000256" key="8">
    <source>
        <dbReference type="SAM" id="SignalP"/>
    </source>
</evidence>
<evidence type="ECO:0000256" key="6">
    <source>
        <dbReference type="ARBA" id="ARBA00023002"/>
    </source>
</evidence>